<sequence>LIPRNTVGIEPVKYGKGVALNLTRGVKKNPRRAIATIRRTLRYNYRQDLINAVVRRTCVKSL</sequence>
<evidence type="ECO:0000313" key="2">
    <source>
        <dbReference type="Proteomes" id="UP000678393"/>
    </source>
</evidence>
<name>A0A8S3ZLT2_9EUPU</name>
<reference evidence="1" key="1">
    <citation type="submission" date="2021-04" db="EMBL/GenBank/DDBJ databases">
        <authorList>
            <consortium name="Molecular Ecology Group"/>
        </authorList>
    </citation>
    <scope>NUCLEOTIDE SEQUENCE</scope>
</reference>
<dbReference type="OrthoDB" id="338850at2759"/>
<keyword evidence="2" id="KW-1185">Reference proteome</keyword>
<dbReference type="EMBL" id="CAJHNH020003957">
    <property type="protein sequence ID" value="CAG5130319.1"/>
    <property type="molecule type" value="Genomic_DNA"/>
</dbReference>
<proteinExistence type="predicted"/>
<protein>
    <recommendedName>
        <fullName evidence="3">60S ribosomal protein L28</fullName>
    </recommendedName>
</protein>
<comment type="caution">
    <text evidence="1">The sequence shown here is derived from an EMBL/GenBank/DDBJ whole genome shotgun (WGS) entry which is preliminary data.</text>
</comment>
<dbReference type="Proteomes" id="UP000678393">
    <property type="component" value="Unassembled WGS sequence"/>
</dbReference>
<evidence type="ECO:0000313" key="1">
    <source>
        <dbReference type="EMBL" id="CAG5130319.1"/>
    </source>
</evidence>
<evidence type="ECO:0008006" key="3">
    <source>
        <dbReference type="Google" id="ProtNLM"/>
    </source>
</evidence>
<gene>
    <name evidence="1" type="ORF">CUNI_LOCUS15877</name>
</gene>
<accession>A0A8S3ZLT2</accession>
<feature type="non-terminal residue" evidence="1">
    <location>
        <position position="1"/>
    </location>
</feature>
<organism evidence="1 2">
    <name type="scientific">Candidula unifasciata</name>
    <dbReference type="NCBI Taxonomy" id="100452"/>
    <lineage>
        <taxon>Eukaryota</taxon>
        <taxon>Metazoa</taxon>
        <taxon>Spiralia</taxon>
        <taxon>Lophotrochozoa</taxon>
        <taxon>Mollusca</taxon>
        <taxon>Gastropoda</taxon>
        <taxon>Heterobranchia</taxon>
        <taxon>Euthyneura</taxon>
        <taxon>Panpulmonata</taxon>
        <taxon>Eupulmonata</taxon>
        <taxon>Stylommatophora</taxon>
        <taxon>Helicina</taxon>
        <taxon>Helicoidea</taxon>
        <taxon>Geomitridae</taxon>
        <taxon>Candidula</taxon>
    </lineage>
</organism>
<dbReference type="AlphaFoldDB" id="A0A8S3ZLT2"/>